<protein>
    <submittedName>
        <fullName evidence="1">Alpha/beta hydrolase</fullName>
    </submittedName>
</protein>
<dbReference type="PROSITE" id="PS51257">
    <property type="entry name" value="PROKAR_LIPOPROTEIN"/>
    <property type="match status" value="1"/>
</dbReference>
<proteinExistence type="predicted"/>
<gene>
    <name evidence="1" type="ORF">H9871_06210</name>
</gene>
<organism evidence="1 2">
    <name type="scientific">Candidatus Nesterenkonia stercoripullorum</name>
    <dbReference type="NCBI Taxonomy" id="2838701"/>
    <lineage>
        <taxon>Bacteria</taxon>
        <taxon>Bacillati</taxon>
        <taxon>Actinomycetota</taxon>
        <taxon>Actinomycetes</taxon>
        <taxon>Micrococcales</taxon>
        <taxon>Micrococcaceae</taxon>
        <taxon>Nesterenkonia</taxon>
    </lineage>
</organism>
<dbReference type="SUPFAM" id="SSF53474">
    <property type="entry name" value="alpha/beta-Hydrolases"/>
    <property type="match status" value="1"/>
</dbReference>
<dbReference type="Gene3D" id="3.40.50.1820">
    <property type="entry name" value="alpha/beta hydrolase"/>
    <property type="match status" value="1"/>
</dbReference>
<dbReference type="InterPro" id="IPR029058">
    <property type="entry name" value="AB_hydrolase_fold"/>
</dbReference>
<evidence type="ECO:0000313" key="1">
    <source>
        <dbReference type="EMBL" id="HIW99719.1"/>
    </source>
</evidence>
<sequence>MPLRRAIAAVLLFVLVALSGCAGGREISLSSGETQVYSGSSDSGSTWEAHVPPDPNGTLILFSHGYRNAGPNPAWYESTTSHLKPLLERGYSVVASSYATLDWAMGTAEEDQLDALDQFTAEYASDHGEFDRVIAYGQSMGGLVTGRLAERSDTGIDTDIDAGIAACGVMAGGVDRNNHQLDGVYAAAVLLADRPDLQISGFSAPDEAVAPAAVISSAITEARKTPAGRARIAVVAALLYAPTRGGVDLEDDAAVARDQARTIEESMPVLMQRRAQIAGFIGGDSGWNAGVDYAQMIEESGRAEFIEELYDDAGLDLAEDVERLSEEAEIEPDPEALRWMQRTSTLSGELQMPVLTMHTLRDFVSPVEVSGVYEQDVERAGASEDLRQIYADRSGHCLHSADETVLAVEVMEQRLDEGRWPDTSAAGLRSLGDDLGLGNLRFLDYTPEPFVSTREWKES</sequence>
<dbReference type="GO" id="GO:0016787">
    <property type="term" value="F:hydrolase activity"/>
    <property type="evidence" value="ECO:0007669"/>
    <property type="project" value="UniProtKB-KW"/>
</dbReference>
<comment type="caution">
    <text evidence="1">The sequence shown here is derived from an EMBL/GenBank/DDBJ whole genome shotgun (WGS) entry which is preliminary data.</text>
</comment>
<name>A0A9D1USR8_9MICC</name>
<reference evidence="1" key="1">
    <citation type="journal article" date="2021" name="PeerJ">
        <title>Extensive microbial diversity within the chicken gut microbiome revealed by metagenomics and culture.</title>
        <authorList>
            <person name="Gilroy R."/>
            <person name="Ravi A."/>
            <person name="Getino M."/>
            <person name="Pursley I."/>
            <person name="Horton D.L."/>
            <person name="Alikhan N.F."/>
            <person name="Baker D."/>
            <person name="Gharbi K."/>
            <person name="Hall N."/>
            <person name="Watson M."/>
            <person name="Adriaenssens E.M."/>
            <person name="Foster-Nyarko E."/>
            <person name="Jarju S."/>
            <person name="Secka A."/>
            <person name="Antonio M."/>
            <person name="Oren A."/>
            <person name="Chaudhuri R.R."/>
            <person name="La Ragione R."/>
            <person name="Hildebrand F."/>
            <person name="Pallen M.J."/>
        </authorList>
    </citation>
    <scope>NUCLEOTIDE SEQUENCE</scope>
    <source>
        <strain evidence="1">ChiHejej3B27-3195</strain>
    </source>
</reference>
<accession>A0A9D1USR8</accession>
<reference evidence="1" key="2">
    <citation type="submission" date="2021-04" db="EMBL/GenBank/DDBJ databases">
        <authorList>
            <person name="Gilroy R."/>
        </authorList>
    </citation>
    <scope>NUCLEOTIDE SEQUENCE</scope>
    <source>
        <strain evidence="1">ChiHejej3B27-3195</strain>
    </source>
</reference>
<dbReference type="AlphaFoldDB" id="A0A9D1USR8"/>
<dbReference type="EMBL" id="DXGD01000228">
    <property type="protein sequence ID" value="HIW99719.1"/>
    <property type="molecule type" value="Genomic_DNA"/>
</dbReference>
<evidence type="ECO:0000313" key="2">
    <source>
        <dbReference type="Proteomes" id="UP000824151"/>
    </source>
</evidence>
<keyword evidence="1" id="KW-0378">Hydrolase</keyword>
<dbReference type="Proteomes" id="UP000824151">
    <property type="component" value="Unassembled WGS sequence"/>
</dbReference>